<evidence type="ECO:0000259" key="5">
    <source>
        <dbReference type="Pfam" id="PF01258"/>
    </source>
</evidence>
<evidence type="ECO:0000313" key="7">
    <source>
        <dbReference type="Proteomes" id="UP000553888"/>
    </source>
</evidence>
<evidence type="ECO:0000256" key="1">
    <source>
        <dbReference type="ARBA" id="ARBA00022723"/>
    </source>
</evidence>
<accession>A0A852Y5C7</accession>
<dbReference type="SUPFAM" id="SSF57716">
    <property type="entry name" value="Glucocorticoid receptor-like (DNA-binding domain)"/>
    <property type="match status" value="1"/>
</dbReference>
<dbReference type="AlphaFoldDB" id="A0A852Y5C7"/>
<dbReference type="GO" id="GO:0008270">
    <property type="term" value="F:zinc ion binding"/>
    <property type="evidence" value="ECO:0007669"/>
    <property type="project" value="UniProtKB-KW"/>
</dbReference>
<feature type="zinc finger region" description="dksA C4-type" evidence="4">
    <location>
        <begin position="83"/>
        <end position="107"/>
    </location>
</feature>
<feature type="domain" description="Zinc finger DksA/TraR C4-type" evidence="5">
    <location>
        <begin position="79"/>
        <end position="107"/>
    </location>
</feature>
<keyword evidence="1" id="KW-0479">Metal-binding</keyword>
<dbReference type="InterPro" id="IPR000962">
    <property type="entry name" value="Znf_DskA_TraR"/>
</dbReference>
<reference evidence="6 7" key="1">
    <citation type="submission" date="2020-07" db="EMBL/GenBank/DDBJ databases">
        <title>Sequencing the genomes of 1000 actinobacteria strains.</title>
        <authorList>
            <person name="Klenk H.-P."/>
        </authorList>
    </citation>
    <scope>NUCLEOTIDE SEQUENCE [LARGE SCALE GENOMIC DNA]</scope>
    <source>
        <strain evidence="6 7">DSM 23141</strain>
    </source>
</reference>
<proteinExistence type="predicted"/>
<dbReference type="Pfam" id="PF01258">
    <property type="entry name" value="zf-dskA_traR"/>
    <property type="match status" value="1"/>
</dbReference>
<dbReference type="RefSeq" id="WP_179565342.1">
    <property type="nucleotide sequence ID" value="NZ_JACBZY010000001.1"/>
</dbReference>
<evidence type="ECO:0000313" key="6">
    <source>
        <dbReference type="EMBL" id="NYG98136.1"/>
    </source>
</evidence>
<dbReference type="Proteomes" id="UP000553888">
    <property type="component" value="Unassembled WGS sequence"/>
</dbReference>
<name>A0A852Y5C7_9MICO</name>
<organism evidence="6 7">
    <name type="scientific">Schumannella luteola</name>
    <dbReference type="NCBI Taxonomy" id="472059"/>
    <lineage>
        <taxon>Bacteria</taxon>
        <taxon>Bacillati</taxon>
        <taxon>Actinomycetota</taxon>
        <taxon>Actinomycetes</taxon>
        <taxon>Micrococcales</taxon>
        <taxon>Microbacteriaceae</taxon>
        <taxon>Schumannella</taxon>
    </lineage>
</organism>
<dbReference type="EMBL" id="JACBZY010000001">
    <property type="protein sequence ID" value="NYG98136.1"/>
    <property type="molecule type" value="Genomic_DNA"/>
</dbReference>
<evidence type="ECO:0000256" key="4">
    <source>
        <dbReference type="PROSITE-ProRule" id="PRU00510"/>
    </source>
</evidence>
<protein>
    <submittedName>
        <fullName evidence="6">RNA polymerase-binding transcription factor DksA</fullName>
    </submittedName>
</protein>
<keyword evidence="3" id="KW-0862">Zinc</keyword>
<evidence type="ECO:0000256" key="2">
    <source>
        <dbReference type="ARBA" id="ARBA00022771"/>
    </source>
</evidence>
<comment type="caution">
    <text evidence="6">The sequence shown here is derived from an EMBL/GenBank/DDBJ whole genome shotgun (WGS) entry which is preliminary data.</text>
</comment>
<gene>
    <name evidence="6" type="ORF">BJ979_000762</name>
</gene>
<keyword evidence="2" id="KW-0863">Zinc-finger</keyword>
<evidence type="ECO:0000256" key="3">
    <source>
        <dbReference type="ARBA" id="ARBA00022833"/>
    </source>
</evidence>
<sequence length="114" mass="12830">MDARALIADRRAVVLEKRDAVERELVSIRAARGEWTDEEHDPEGFTLTHEWSRLEGTRAELETELAELDAADARVASSTYGVCARCGQPIPEPQLERRPARTLCVACTDRLARR</sequence>
<dbReference type="Gene3D" id="1.20.120.910">
    <property type="entry name" value="DksA, coiled-coil domain"/>
    <property type="match status" value="1"/>
</dbReference>
<dbReference type="PROSITE" id="PS51128">
    <property type="entry name" value="ZF_DKSA_2"/>
    <property type="match status" value="1"/>
</dbReference>
<keyword evidence="7" id="KW-1185">Reference proteome</keyword>